<dbReference type="Pfam" id="PF18951">
    <property type="entry name" value="DUF5695"/>
    <property type="match status" value="1"/>
</dbReference>
<dbReference type="OrthoDB" id="2479977at2"/>
<evidence type="ECO:0000313" key="2">
    <source>
        <dbReference type="EMBL" id="TFW18331.1"/>
    </source>
</evidence>
<comment type="caution">
    <text evidence="2">The sequence shown here is derived from an EMBL/GenBank/DDBJ whole genome shotgun (WGS) entry which is preliminary data.</text>
</comment>
<reference evidence="2 3" key="1">
    <citation type="submission" date="2019-03" db="EMBL/GenBank/DDBJ databases">
        <title>Draft Genome Sequence of Duganella callidus sp. nov., a Novel Duganella Species Isolated from Cultivated Soil.</title>
        <authorList>
            <person name="Raths R."/>
            <person name="Peta V."/>
            <person name="Bucking H."/>
        </authorList>
    </citation>
    <scope>NUCLEOTIDE SEQUENCE [LARGE SCALE GENOMIC DNA]</scope>
    <source>
        <strain evidence="2 3">DN04</strain>
    </source>
</reference>
<dbReference type="Proteomes" id="UP000297729">
    <property type="component" value="Unassembled WGS sequence"/>
</dbReference>
<keyword evidence="3" id="KW-1185">Reference proteome</keyword>
<keyword evidence="1" id="KW-0732">Signal</keyword>
<feature type="signal peptide" evidence="1">
    <location>
        <begin position="1"/>
        <end position="19"/>
    </location>
</feature>
<proteinExistence type="predicted"/>
<dbReference type="AlphaFoldDB" id="A0A4Y9SCY9"/>
<dbReference type="RefSeq" id="WP_135203057.1">
    <property type="nucleotide sequence ID" value="NZ_SPVG01000185.1"/>
</dbReference>
<dbReference type="EMBL" id="SPVG01000185">
    <property type="protein sequence ID" value="TFW18331.1"/>
    <property type="molecule type" value="Genomic_DNA"/>
</dbReference>
<evidence type="ECO:0000256" key="1">
    <source>
        <dbReference type="SAM" id="SignalP"/>
    </source>
</evidence>
<sequence length="250" mass="27220">MKSLFALPLLAALSVAAVAAPIETKAYSTPQLLFALRTDTQTLARLVPVSDPSFDFTPGPREEERQADGYAHLGDLTLRTRLPGGEWHNWSSFAARKPVRPELLTRTLAAADMSPTMGAGLPLKIERRWLVERGALVLRFTLTNISRQRVEVAAPAMPMVFDYILAGRASQEGASAVHPRVGDNSSVTVTRLDQQPPVLRVEPDGKTPLTSWAPPASKIAPNEDYASWVTDGFTLAPGAKRSIGVRFLVR</sequence>
<accession>A0A4Y9SCY9</accession>
<name>A0A4Y9SCY9_9BURK</name>
<feature type="chain" id="PRO_5021341246" evidence="1">
    <location>
        <begin position="20"/>
        <end position="250"/>
    </location>
</feature>
<evidence type="ECO:0000313" key="3">
    <source>
        <dbReference type="Proteomes" id="UP000297729"/>
    </source>
</evidence>
<dbReference type="InterPro" id="IPR043750">
    <property type="entry name" value="DUF5695"/>
</dbReference>
<organism evidence="2 3">
    <name type="scientific">Duganella callida</name>
    <dbReference type="NCBI Taxonomy" id="2561932"/>
    <lineage>
        <taxon>Bacteria</taxon>
        <taxon>Pseudomonadati</taxon>
        <taxon>Pseudomonadota</taxon>
        <taxon>Betaproteobacteria</taxon>
        <taxon>Burkholderiales</taxon>
        <taxon>Oxalobacteraceae</taxon>
        <taxon>Telluria group</taxon>
        <taxon>Duganella</taxon>
    </lineage>
</organism>
<protein>
    <submittedName>
        <fullName evidence="2">Uncharacterized protein</fullName>
    </submittedName>
</protein>
<gene>
    <name evidence="2" type="ORF">E4L98_18670</name>
</gene>